<protein>
    <submittedName>
        <fullName evidence="1">Uncharacterized protein</fullName>
    </submittedName>
</protein>
<evidence type="ECO:0000313" key="2">
    <source>
        <dbReference type="Proteomes" id="UP000827911"/>
    </source>
</evidence>
<dbReference type="EMBL" id="MZ443777">
    <property type="protein sequence ID" value="QZE57768.1"/>
    <property type="molecule type" value="Genomic_DNA"/>
</dbReference>
<reference evidence="1 2" key="1">
    <citation type="submission" date="2021-06" db="EMBL/GenBank/DDBJ databases">
        <title>Complete genome sequence of Erwinia phage pEa_SNUABM_17.</title>
        <authorList>
            <person name="Kim S.G."/>
            <person name="Park S.C."/>
        </authorList>
    </citation>
    <scope>NUCLEOTIDE SEQUENCE [LARGE SCALE GENOMIC DNA]</scope>
</reference>
<name>A0AAE7XLE2_9CAUD</name>
<keyword evidence="2" id="KW-1185">Reference proteome</keyword>
<evidence type="ECO:0000313" key="1">
    <source>
        <dbReference type="EMBL" id="QZE57768.1"/>
    </source>
</evidence>
<dbReference type="Proteomes" id="UP000827911">
    <property type="component" value="Segment"/>
</dbReference>
<proteinExistence type="predicted"/>
<accession>A0AAE7XLE2</accession>
<sequence>MEHEQLLALVKDVVSEFGEAIYLDRGQVGHNSESNATLETLFSVKSDAAGTTLAQDLRAKIAEHLEKLKAEGMTRNYNGNAQHLVLVTESPTFTYRDPMANEILNGVLYSFSIGYPLILAN</sequence>
<gene>
    <name evidence="1" type="ORF">pEaSNUABM17_00222</name>
</gene>
<organism evidence="1 2">
    <name type="scientific">Erwinia phage pEa_SNUABM_17</name>
    <dbReference type="NCBI Taxonomy" id="2869545"/>
    <lineage>
        <taxon>Viruses</taxon>
        <taxon>Duplodnaviria</taxon>
        <taxon>Heunggongvirae</taxon>
        <taxon>Uroviricota</taxon>
        <taxon>Caudoviricetes</taxon>
        <taxon>Alexandravirus</taxon>
        <taxon>Alexandravirus SNUABM17</taxon>
    </lineage>
</organism>